<dbReference type="Gene3D" id="1.20.910.10">
    <property type="entry name" value="Heme oxygenase-like"/>
    <property type="match status" value="1"/>
</dbReference>
<evidence type="ECO:0000313" key="1">
    <source>
        <dbReference type="EMBL" id="SFN64657.1"/>
    </source>
</evidence>
<sequence>MIQEINQNFKSELKHFSNHPIHHHINTKRQLQRYLEHQVFAVWANMSLLNYLKEEFTKTTNPWLPIGDPELRFLINKTILQEETAKNYFGAHQSEFEIYLDAMAATGANTENITNFLRHVSHGTDIFLIIAASKLPLCIKQFIKTVFDIISEDKPHKIAAAFVYSKEGMGDPILIKTISKIEEVEKADLKLFKYYLRLQAEKDSDPSFKILEMLCGEDMDKWRDTEIIAEIILRNQRTLMEGIEAELTGSISE</sequence>
<organism evidence="1 2">
    <name type="scientific">Salegentibacter flavus</name>
    <dbReference type="NCBI Taxonomy" id="287099"/>
    <lineage>
        <taxon>Bacteria</taxon>
        <taxon>Pseudomonadati</taxon>
        <taxon>Bacteroidota</taxon>
        <taxon>Flavobacteriia</taxon>
        <taxon>Flavobacteriales</taxon>
        <taxon>Flavobacteriaceae</taxon>
        <taxon>Salegentibacter</taxon>
    </lineage>
</organism>
<proteinExistence type="predicted"/>
<dbReference type="AlphaFoldDB" id="A0A1I5AQE5"/>
<dbReference type="RefSeq" id="WP_175494788.1">
    <property type="nucleotide sequence ID" value="NZ_FOVL01000011.1"/>
</dbReference>
<dbReference type="Pfam" id="PF11251">
    <property type="entry name" value="DUF3050"/>
    <property type="match status" value="1"/>
</dbReference>
<evidence type="ECO:0008006" key="3">
    <source>
        <dbReference type="Google" id="ProtNLM"/>
    </source>
</evidence>
<accession>A0A1I5AQE5</accession>
<dbReference type="Proteomes" id="UP000199153">
    <property type="component" value="Unassembled WGS sequence"/>
</dbReference>
<dbReference type="EMBL" id="FOVL01000011">
    <property type="protein sequence ID" value="SFN64657.1"/>
    <property type="molecule type" value="Genomic_DNA"/>
</dbReference>
<gene>
    <name evidence="1" type="ORF">SAMN05660413_01998</name>
</gene>
<reference evidence="1 2" key="1">
    <citation type="submission" date="2016-10" db="EMBL/GenBank/DDBJ databases">
        <authorList>
            <person name="de Groot N.N."/>
        </authorList>
    </citation>
    <scope>NUCLEOTIDE SEQUENCE [LARGE SCALE GENOMIC DNA]</scope>
    <source>
        <strain evidence="1 2">DSM 17794</strain>
    </source>
</reference>
<evidence type="ECO:0000313" key="2">
    <source>
        <dbReference type="Proteomes" id="UP000199153"/>
    </source>
</evidence>
<protein>
    <recommendedName>
        <fullName evidence="3">DUF3050 domain-containing protein</fullName>
    </recommendedName>
</protein>
<name>A0A1I5AQE5_9FLAO</name>
<dbReference type="InterPro" id="IPR024423">
    <property type="entry name" value="DUF3050"/>
</dbReference>
<keyword evidence="2" id="KW-1185">Reference proteome</keyword>
<dbReference type="InterPro" id="IPR016084">
    <property type="entry name" value="Haem_Oase-like_multi-hlx"/>
</dbReference>